<dbReference type="PANTHER" id="PTHR13034:SF2">
    <property type="entry name" value="DYNACTIN SUBUNIT 4"/>
    <property type="match status" value="1"/>
</dbReference>
<evidence type="ECO:0000256" key="15">
    <source>
        <dbReference type="SAM" id="MobiDB-lite"/>
    </source>
</evidence>
<evidence type="ECO:0000256" key="8">
    <source>
        <dbReference type="ARBA" id="ARBA00022990"/>
    </source>
</evidence>
<evidence type="ECO:0000256" key="9">
    <source>
        <dbReference type="ARBA" id="ARBA00023054"/>
    </source>
</evidence>
<feature type="coiled-coil region" evidence="14">
    <location>
        <begin position="282"/>
        <end position="309"/>
    </location>
</feature>
<comment type="caution">
    <text evidence="16">The sequence shown here is derived from an EMBL/GenBank/DDBJ whole genome shotgun (WGS) entry which is preliminary data.</text>
</comment>
<dbReference type="PANTHER" id="PTHR13034">
    <property type="entry name" value="DYNACTIN P62 SUBUNIT"/>
    <property type="match status" value="1"/>
</dbReference>
<comment type="subcellular location">
    <subcellularLocation>
        <location evidence="1">Cytoplasm</location>
        <location evidence="1">Cytoskeleton</location>
        <location evidence="1">Microtubule organizing center</location>
        <location evidence="1">Centrosome</location>
    </subcellularLocation>
    <subcellularLocation>
        <location evidence="2">Cytoplasm</location>
        <location evidence="2">Cytoskeleton</location>
        <location evidence="2">Stress fiber</location>
    </subcellularLocation>
    <subcellularLocation>
        <location evidence="3">Cytoplasm</location>
        <location evidence="3">Myofibril</location>
    </subcellularLocation>
</comment>
<dbReference type="Proteomes" id="UP001498771">
    <property type="component" value="Unassembled WGS sequence"/>
</dbReference>
<name>A0ABR1F9N6_9ASCO</name>
<gene>
    <name evidence="16" type="ORF">BZA70DRAFT_265989</name>
</gene>
<keyword evidence="8" id="KW-0007">Acetylation</keyword>
<dbReference type="InterPro" id="IPR008603">
    <property type="entry name" value="DCTN4"/>
</dbReference>
<evidence type="ECO:0000256" key="12">
    <source>
        <dbReference type="ARBA" id="ARBA00034864"/>
    </source>
</evidence>
<evidence type="ECO:0000256" key="11">
    <source>
        <dbReference type="ARBA" id="ARBA00034776"/>
    </source>
</evidence>
<feature type="compositionally biased region" description="Acidic residues" evidence="15">
    <location>
        <begin position="177"/>
        <end position="186"/>
    </location>
</feature>
<feature type="region of interest" description="Disordered" evidence="15">
    <location>
        <begin position="170"/>
        <end position="195"/>
    </location>
</feature>
<evidence type="ECO:0000256" key="4">
    <source>
        <dbReference type="ARBA" id="ARBA00022490"/>
    </source>
</evidence>
<keyword evidence="4" id="KW-0963">Cytoplasm</keyword>
<evidence type="ECO:0000256" key="14">
    <source>
        <dbReference type="SAM" id="Coils"/>
    </source>
</evidence>
<evidence type="ECO:0000313" key="16">
    <source>
        <dbReference type="EMBL" id="KAK7206557.1"/>
    </source>
</evidence>
<protein>
    <recommendedName>
        <fullName evidence="12">Dynactin subunit 4</fullName>
    </recommendedName>
</protein>
<proteinExistence type="inferred from homology"/>
<accession>A0ABR1F9N6</accession>
<evidence type="ECO:0000256" key="1">
    <source>
        <dbReference type="ARBA" id="ARBA00004300"/>
    </source>
</evidence>
<comment type="similarity">
    <text evidence="11">Belongs to the dynactin subunit 4 family.</text>
</comment>
<evidence type="ECO:0000313" key="17">
    <source>
        <dbReference type="Proteomes" id="UP001498771"/>
    </source>
</evidence>
<evidence type="ECO:0000256" key="6">
    <source>
        <dbReference type="ARBA" id="ARBA00022553"/>
    </source>
</evidence>
<organism evidence="16 17">
    <name type="scientific">Myxozyma melibiosi</name>
    <dbReference type="NCBI Taxonomy" id="54550"/>
    <lineage>
        <taxon>Eukaryota</taxon>
        <taxon>Fungi</taxon>
        <taxon>Dikarya</taxon>
        <taxon>Ascomycota</taxon>
        <taxon>Saccharomycotina</taxon>
        <taxon>Lipomycetes</taxon>
        <taxon>Lipomycetales</taxon>
        <taxon>Lipomycetaceae</taxon>
        <taxon>Myxozyma</taxon>
    </lineage>
</organism>
<sequence>MPSYPSLRIHCPCAEPADEADAFEQPADDATKLSTDLSSSAGNALTLPPTLTSPLALHLLDSLYFCHFCKALRCERCVVEEIVQAFCPTCLHIYPDTRKTANVYCTRNCLQCPLCFTALVMFAKADDEIYMQCPHCAWDSRSSGEVVFRKTTSLYTQLRALSLSSSANDDGSVFTADDGDEEEEEEPAKTSGSKPISAAAQFDALTALYRDIYSTDSPSASIKSSPLLPGRSVARSLETTKFLKSYYRSQSPTPSSPSPRVNPDTVLNALGRAGSVSREKAAASERRMREQLVLELDQDEEEAEIARMQGLSSLAQTVSLAQRRAQPVECAAVSTPSRLRPLPTKLRTRRSKRCRACRHILVRPEVTSTVKGGGGSKSVTTPTLSTSFRISLLSRNYIPTIRATHLAGAGAAAGSSPYKSGFVPHTTYTFALTVFNPLVEPIKATMASPPQTPRGRHSVTLLAPSFDVGGNADEEDWDLQAILDLRMRFAAYRTGGGGMGPGLVSGGGVFARGRNWTSVFVEVVPAEAEGEIEIPLFVSVEYEIDAEKEEGEGRGQKEKEKQEMAFWSVLKLGMCRGRAI</sequence>
<dbReference type="GeneID" id="90036509"/>
<evidence type="ECO:0000256" key="7">
    <source>
        <dbReference type="ARBA" id="ARBA00022843"/>
    </source>
</evidence>
<keyword evidence="7" id="KW-0832">Ubl conjugation</keyword>
<evidence type="ECO:0000256" key="10">
    <source>
        <dbReference type="ARBA" id="ARBA00023212"/>
    </source>
</evidence>
<comment type="subunit">
    <text evidence="13">Subunit of dynactin, a multiprotein complex part of a tripartite complex with dynein and a adapter, such as BICDL1, BICD2 or HOOK3. The dynactin complex is built around ACTR1A/ACTB filament and consists of an actin-related filament composed of a shoulder domain, a pointed end and a barbed end. Its length is defined by its flexible shoulder domain. The soulder is composed of 2 DCTN1 subunits, 4 DCTN2 and 2 DCTN3. The 4 DCNT2 (via N-terminus) bind the ACTR1A filament and act as molecular rulers to determine the length. The pointed end is important for binding dynein-dynactin cargo adapters. Consists of 4 subunits: ACTR10, DCNT4, DCTN5 and DCTN6. The barbed end is composed of a CAPZA1:CAPZB heterodimers, which binds ACTR1A/ACTB filament and dynactin and stabilizes dynactin. Interacts with ATP7B, but not ATP7A, in a copper-dependent manner. Interacts with ANK2; this interaction is required for localization at costameres. Interacts with N4BP2L1.</text>
</comment>
<evidence type="ECO:0000256" key="2">
    <source>
        <dbReference type="ARBA" id="ARBA00004529"/>
    </source>
</evidence>
<keyword evidence="10" id="KW-0206">Cytoskeleton</keyword>
<reference evidence="16 17" key="1">
    <citation type="submission" date="2024-03" db="EMBL/GenBank/DDBJ databases">
        <title>Genome-scale model development and genomic sequencing of the oleaginous clade Lipomyces.</title>
        <authorList>
            <consortium name="Lawrence Berkeley National Laboratory"/>
            <person name="Czajka J.J."/>
            <person name="Han Y."/>
            <person name="Kim J."/>
            <person name="Mondo S.J."/>
            <person name="Hofstad B.A."/>
            <person name="Robles A."/>
            <person name="Haridas S."/>
            <person name="Riley R."/>
            <person name="LaButti K."/>
            <person name="Pangilinan J."/>
            <person name="Andreopoulos W."/>
            <person name="Lipzen A."/>
            <person name="Yan J."/>
            <person name="Wang M."/>
            <person name="Ng V."/>
            <person name="Grigoriev I.V."/>
            <person name="Spatafora J.W."/>
            <person name="Magnuson J.K."/>
            <person name="Baker S.E."/>
            <person name="Pomraning K.R."/>
        </authorList>
    </citation>
    <scope>NUCLEOTIDE SEQUENCE [LARGE SCALE GENOMIC DNA]</scope>
    <source>
        <strain evidence="16 17">Phaff 52-87</strain>
    </source>
</reference>
<dbReference type="EMBL" id="JBBJBU010000002">
    <property type="protein sequence ID" value="KAK7206557.1"/>
    <property type="molecule type" value="Genomic_DNA"/>
</dbReference>
<keyword evidence="9 14" id="KW-0175">Coiled coil</keyword>
<keyword evidence="5" id="KW-1017">Isopeptide bond</keyword>
<dbReference type="RefSeq" id="XP_064769590.1">
    <property type="nucleotide sequence ID" value="XM_064910997.1"/>
</dbReference>
<evidence type="ECO:0000256" key="3">
    <source>
        <dbReference type="ARBA" id="ARBA00004657"/>
    </source>
</evidence>
<keyword evidence="17" id="KW-1185">Reference proteome</keyword>
<keyword evidence="6" id="KW-0597">Phosphoprotein</keyword>
<evidence type="ECO:0000256" key="13">
    <source>
        <dbReference type="ARBA" id="ARBA00093507"/>
    </source>
</evidence>
<dbReference type="Pfam" id="PF05502">
    <property type="entry name" value="Dynactin_p62"/>
    <property type="match status" value="1"/>
</dbReference>
<evidence type="ECO:0000256" key="5">
    <source>
        <dbReference type="ARBA" id="ARBA00022499"/>
    </source>
</evidence>